<evidence type="ECO:0000313" key="8">
    <source>
        <dbReference type="RefSeq" id="XP_010267499.1"/>
    </source>
</evidence>
<dbReference type="Gene3D" id="2.20.70.10">
    <property type="match status" value="1"/>
</dbReference>
<sequence length="112" mass="12681">MEFCPTCGNLLQYEPAHGDRRARLFCPTCPYICAIGDQIKIKKRQHLSKKEIEPIFSGEDAMKFAPKTDAYWFNIILFQVVPSDMILSTTIYLPKLPLWKGLLQGATDTVSG</sequence>
<reference evidence="8" key="1">
    <citation type="submission" date="2025-08" db="UniProtKB">
        <authorList>
            <consortium name="RefSeq"/>
        </authorList>
    </citation>
    <scope>IDENTIFICATION</scope>
</reference>
<name>A0A1U8AN23_NELNU</name>
<dbReference type="PROSITE" id="PS01030">
    <property type="entry name" value="RNA_POL_M_15KD"/>
    <property type="match status" value="1"/>
</dbReference>
<evidence type="ECO:0000259" key="6">
    <source>
        <dbReference type="SMART" id="SM00661"/>
    </source>
</evidence>
<keyword evidence="7" id="KW-1185">Reference proteome</keyword>
<keyword evidence="4" id="KW-0804">Transcription</keyword>
<keyword evidence="2" id="KW-0479">Metal-binding</keyword>
<evidence type="ECO:0000256" key="1">
    <source>
        <dbReference type="ARBA" id="ARBA00008925"/>
    </source>
</evidence>
<dbReference type="AlphaFoldDB" id="A0A1U8AN23"/>
<keyword evidence="3" id="KW-0862">Zinc</keyword>
<dbReference type="GO" id="GO:0046872">
    <property type="term" value="F:metal ion binding"/>
    <property type="evidence" value="ECO:0007669"/>
    <property type="project" value="UniProtKB-KW"/>
</dbReference>
<dbReference type="InterPro" id="IPR019761">
    <property type="entry name" value="DNA-dir_RNA_pol-M_15_CS"/>
</dbReference>
<dbReference type="GO" id="GO:0006351">
    <property type="term" value="P:DNA-templated transcription"/>
    <property type="evidence" value="ECO:0007669"/>
    <property type="project" value="InterPro"/>
</dbReference>
<proteinExistence type="inferred from homology"/>
<dbReference type="Pfam" id="PF02150">
    <property type="entry name" value="Zn_ribbon_RPB9"/>
    <property type="match status" value="1"/>
</dbReference>
<accession>A0A1U8AN23</accession>
<keyword evidence="5" id="KW-0812">Transmembrane</keyword>
<evidence type="ECO:0000256" key="4">
    <source>
        <dbReference type="ARBA" id="ARBA00023163"/>
    </source>
</evidence>
<keyword evidence="5" id="KW-0472">Membrane</keyword>
<keyword evidence="5" id="KW-1133">Transmembrane helix</keyword>
<dbReference type="RefSeq" id="XP_010267499.1">
    <property type="nucleotide sequence ID" value="XM_010269197.1"/>
</dbReference>
<evidence type="ECO:0000256" key="5">
    <source>
        <dbReference type="SAM" id="Phobius"/>
    </source>
</evidence>
<dbReference type="InterPro" id="IPR001529">
    <property type="entry name" value="Zn_ribbon_RPB9"/>
</dbReference>
<comment type="similarity">
    <text evidence="1">Belongs to the archaeal RpoM/eukaryotic RPA12/RPB9/RPC11 RNA polymerase family.</text>
</comment>
<dbReference type="Proteomes" id="UP000189703">
    <property type="component" value="Unplaced"/>
</dbReference>
<feature type="transmembrane region" description="Helical" evidence="5">
    <location>
        <begin position="71"/>
        <end position="93"/>
    </location>
</feature>
<feature type="domain" description="DNA-directed RNA polymerase II subunit RPB9-like zinc ribbon" evidence="6">
    <location>
        <begin position="2"/>
        <end position="56"/>
    </location>
</feature>
<gene>
    <name evidence="8" type="primary">LOC104604716</name>
</gene>
<evidence type="ECO:0000256" key="3">
    <source>
        <dbReference type="ARBA" id="ARBA00022833"/>
    </source>
</evidence>
<evidence type="ECO:0000313" key="7">
    <source>
        <dbReference type="Proteomes" id="UP000189703"/>
    </source>
</evidence>
<dbReference type="STRING" id="4432.A0A1U8AN23"/>
<dbReference type="OrthoDB" id="282152at2759"/>
<organism evidence="7 8">
    <name type="scientific">Nelumbo nucifera</name>
    <name type="common">Sacred lotus</name>
    <dbReference type="NCBI Taxonomy" id="4432"/>
    <lineage>
        <taxon>Eukaryota</taxon>
        <taxon>Viridiplantae</taxon>
        <taxon>Streptophyta</taxon>
        <taxon>Embryophyta</taxon>
        <taxon>Tracheophyta</taxon>
        <taxon>Spermatophyta</taxon>
        <taxon>Magnoliopsida</taxon>
        <taxon>Proteales</taxon>
        <taxon>Nelumbonaceae</taxon>
        <taxon>Nelumbo</taxon>
    </lineage>
</organism>
<evidence type="ECO:0000256" key="2">
    <source>
        <dbReference type="ARBA" id="ARBA00022723"/>
    </source>
</evidence>
<protein>
    <submittedName>
        <fullName evidence="8">Uncharacterized protein LOC104604716 isoform X2</fullName>
    </submittedName>
</protein>
<dbReference type="SMART" id="SM00661">
    <property type="entry name" value="RPOL9"/>
    <property type="match status" value="1"/>
</dbReference>
<dbReference type="GeneID" id="104604716"/>